<sequence>MRRTLICIMAALALCAAQAQPSWVKKAAKAVFTLKTFDADGNLIASSNGFFVGEQGEALSSFAPFKGAARAVVIDTKGNEMPVASIIGANSTYDVAKFRVEAKSTAPLAIAAANAAEGSAVWLLPYSTKKSPDCIEGRVSKIETFQGSYAYYTVGMKGIENSVSCPLFNANGEVIGLMQQPVDAKDTTNYAVSAAFANSLKTNGLSINDATLNSTSIKKELPDELNQAVLTLYVAGSVLDSAAYAATVNDFIAKFPNAADGYISRAQLSVGAQDYAAADADMQQAIKVADKKDDAHFNYAKLMYQKLMFADAKPYDKWTFDAAAAEARAAYDINKVSLYRQLEAQIRFAQKRYDEAYSIYSELLGGDMRNAETYFAAARCKEMMSDTTAMLALLDSAVNTFSKPYLKSAAPYILARAQALLSMKEYRKAVVDFNEYEKLMPTEVNANFYYIRARAEIDGHIYQAALNDLATAIGKDPKNTLYYCEKASLEIRVNLFDDAIKTAGQCIAVDPKLGEGYMFLGLAQCLKGDKATGRQNLQKAKDLGDTQAQELIDKYAN</sequence>
<evidence type="ECO:0000256" key="1">
    <source>
        <dbReference type="ARBA" id="ARBA00000900"/>
    </source>
</evidence>
<keyword evidence="8" id="KW-1185">Reference proteome</keyword>
<dbReference type="Pfam" id="PF13365">
    <property type="entry name" value="Trypsin_2"/>
    <property type="match status" value="1"/>
</dbReference>
<dbReference type="PANTHER" id="PTHR46803">
    <property type="entry name" value="E3 UBIQUITIN-PROTEIN LIGASE CHIP"/>
    <property type="match status" value="1"/>
</dbReference>
<dbReference type="SUPFAM" id="SSF50494">
    <property type="entry name" value="Trypsin-like serine proteases"/>
    <property type="match status" value="1"/>
</dbReference>
<evidence type="ECO:0000313" key="7">
    <source>
        <dbReference type="EMBL" id="MBM6662296.1"/>
    </source>
</evidence>
<dbReference type="InterPro" id="IPR009003">
    <property type="entry name" value="Peptidase_S1_PA"/>
</dbReference>
<dbReference type="SMART" id="SM00028">
    <property type="entry name" value="TPR"/>
    <property type="match status" value="5"/>
</dbReference>
<feature type="signal peptide" evidence="6">
    <location>
        <begin position="1"/>
        <end position="19"/>
    </location>
</feature>
<name>A0A938WLS4_9BACT</name>
<dbReference type="Gene3D" id="1.25.40.10">
    <property type="entry name" value="Tetratricopeptide repeat domain"/>
    <property type="match status" value="2"/>
</dbReference>
<reference evidence="7 8" key="1">
    <citation type="journal article" date="2021" name="Sci. Rep.">
        <title>The distribution of antibiotic resistance genes in chicken gut microbiota commensals.</title>
        <authorList>
            <person name="Juricova H."/>
            <person name="Matiasovicova J."/>
            <person name="Kubasova T."/>
            <person name="Cejkova D."/>
            <person name="Rychlik I."/>
        </authorList>
    </citation>
    <scope>NUCLEOTIDE SEQUENCE [LARGE SCALE GENOMIC DNA]</scope>
    <source>
        <strain evidence="7 8">An819</strain>
    </source>
</reference>
<keyword evidence="5" id="KW-0833">Ubl conjugation pathway</keyword>
<organism evidence="7 8">
    <name type="scientific">Marseilla massiliensis</name>
    <dbReference type="NCBI Taxonomy" id="1841864"/>
    <lineage>
        <taxon>Bacteria</taxon>
        <taxon>Pseudomonadati</taxon>
        <taxon>Bacteroidota</taxon>
        <taxon>Bacteroidia</taxon>
        <taxon>Bacteroidales</taxon>
        <taxon>Prevotellaceae</taxon>
        <taxon>Marseilla</taxon>
    </lineage>
</organism>
<dbReference type="EC" id="2.3.2.27" evidence="2"/>
<dbReference type="InterPro" id="IPR019734">
    <property type="entry name" value="TPR_rpt"/>
</dbReference>
<dbReference type="GO" id="GO:0005737">
    <property type="term" value="C:cytoplasm"/>
    <property type="evidence" value="ECO:0007669"/>
    <property type="project" value="TreeGrafter"/>
</dbReference>
<evidence type="ECO:0000256" key="5">
    <source>
        <dbReference type="ARBA" id="ARBA00022786"/>
    </source>
</evidence>
<feature type="chain" id="PRO_5036912194" description="RING-type E3 ubiquitin transferase" evidence="6">
    <location>
        <begin position="20"/>
        <end position="557"/>
    </location>
</feature>
<keyword evidence="3" id="KW-0808">Transferase</keyword>
<dbReference type="GO" id="GO:0000209">
    <property type="term" value="P:protein polyubiquitination"/>
    <property type="evidence" value="ECO:0007669"/>
    <property type="project" value="TreeGrafter"/>
</dbReference>
<dbReference type="RefSeq" id="WP_205110609.1">
    <property type="nucleotide sequence ID" value="NZ_JACJJL010000019.1"/>
</dbReference>
<evidence type="ECO:0000313" key="8">
    <source>
        <dbReference type="Proteomes" id="UP000764045"/>
    </source>
</evidence>
<evidence type="ECO:0000256" key="2">
    <source>
        <dbReference type="ARBA" id="ARBA00012483"/>
    </source>
</evidence>
<dbReference type="GO" id="GO:0043161">
    <property type="term" value="P:proteasome-mediated ubiquitin-dependent protein catabolic process"/>
    <property type="evidence" value="ECO:0007669"/>
    <property type="project" value="TreeGrafter"/>
</dbReference>
<keyword evidence="4" id="KW-0677">Repeat</keyword>
<dbReference type="GO" id="GO:0051087">
    <property type="term" value="F:protein-folding chaperone binding"/>
    <property type="evidence" value="ECO:0007669"/>
    <property type="project" value="TreeGrafter"/>
</dbReference>
<dbReference type="Gene3D" id="2.40.10.120">
    <property type="match status" value="1"/>
</dbReference>
<proteinExistence type="predicted"/>
<dbReference type="InterPro" id="IPR011990">
    <property type="entry name" value="TPR-like_helical_dom_sf"/>
</dbReference>
<dbReference type="Proteomes" id="UP000764045">
    <property type="component" value="Unassembled WGS sequence"/>
</dbReference>
<comment type="caution">
    <text evidence="7">The sequence shown here is derived from an EMBL/GenBank/DDBJ whole genome shotgun (WGS) entry which is preliminary data.</text>
</comment>
<dbReference type="AlphaFoldDB" id="A0A938WLS4"/>
<dbReference type="EMBL" id="JACJJL010000019">
    <property type="protein sequence ID" value="MBM6662296.1"/>
    <property type="molecule type" value="Genomic_DNA"/>
</dbReference>
<gene>
    <name evidence="7" type="ORF">H6B30_11140</name>
</gene>
<dbReference type="SUPFAM" id="SSF48452">
    <property type="entry name" value="TPR-like"/>
    <property type="match status" value="2"/>
</dbReference>
<dbReference type="GO" id="GO:0071218">
    <property type="term" value="P:cellular response to misfolded protein"/>
    <property type="evidence" value="ECO:0007669"/>
    <property type="project" value="TreeGrafter"/>
</dbReference>
<comment type="catalytic activity">
    <reaction evidence="1">
        <text>S-ubiquitinyl-[E2 ubiquitin-conjugating enzyme]-L-cysteine + [acceptor protein]-L-lysine = [E2 ubiquitin-conjugating enzyme]-L-cysteine + N(6)-ubiquitinyl-[acceptor protein]-L-lysine.</text>
        <dbReference type="EC" id="2.3.2.27"/>
    </reaction>
</comment>
<dbReference type="GO" id="GO:0006515">
    <property type="term" value="P:protein quality control for misfolded or incompletely synthesized proteins"/>
    <property type="evidence" value="ECO:0007669"/>
    <property type="project" value="TreeGrafter"/>
</dbReference>
<dbReference type="GO" id="GO:0045862">
    <property type="term" value="P:positive regulation of proteolysis"/>
    <property type="evidence" value="ECO:0007669"/>
    <property type="project" value="TreeGrafter"/>
</dbReference>
<protein>
    <recommendedName>
        <fullName evidence="2">RING-type E3 ubiquitin transferase</fullName>
        <ecNumber evidence="2">2.3.2.27</ecNumber>
    </recommendedName>
</protein>
<evidence type="ECO:0000256" key="6">
    <source>
        <dbReference type="SAM" id="SignalP"/>
    </source>
</evidence>
<dbReference type="PANTHER" id="PTHR46803:SF2">
    <property type="entry name" value="E3 UBIQUITIN-PROTEIN LIGASE CHIP"/>
    <property type="match status" value="1"/>
</dbReference>
<dbReference type="GO" id="GO:0061630">
    <property type="term" value="F:ubiquitin protein ligase activity"/>
    <property type="evidence" value="ECO:0007669"/>
    <property type="project" value="UniProtKB-EC"/>
</dbReference>
<evidence type="ECO:0000256" key="4">
    <source>
        <dbReference type="ARBA" id="ARBA00022737"/>
    </source>
</evidence>
<accession>A0A938WLS4</accession>
<keyword evidence="6" id="KW-0732">Signal</keyword>
<evidence type="ECO:0000256" key="3">
    <source>
        <dbReference type="ARBA" id="ARBA00022679"/>
    </source>
</evidence>